<dbReference type="EMBL" id="JBHSCR010000007">
    <property type="protein sequence ID" value="MFC4348465.1"/>
    <property type="molecule type" value="Genomic_DNA"/>
</dbReference>
<keyword evidence="7" id="KW-1185">Reference proteome</keyword>
<dbReference type="InterPro" id="IPR001129">
    <property type="entry name" value="Membr-assoc_MAPEG"/>
</dbReference>
<accession>A0ABV8UC49</accession>
<comment type="caution">
    <text evidence="6">The sequence shown here is derived from an EMBL/GenBank/DDBJ whole genome shotgun (WGS) entry which is preliminary data.</text>
</comment>
<gene>
    <name evidence="6" type="ORF">ACFO5Q_11450</name>
</gene>
<feature type="transmembrane region" description="Helical" evidence="5">
    <location>
        <begin position="70"/>
        <end position="97"/>
    </location>
</feature>
<reference evidence="7" key="1">
    <citation type="journal article" date="2019" name="Int. J. Syst. Evol. Microbiol.">
        <title>The Global Catalogue of Microorganisms (GCM) 10K type strain sequencing project: providing services to taxonomists for standard genome sequencing and annotation.</title>
        <authorList>
            <consortium name="The Broad Institute Genomics Platform"/>
            <consortium name="The Broad Institute Genome Sequencing Center for Infectious Disease"/>
            <person name="Wu L."/>
            <person name="Ma J."/>
        </authorList>
    </citation>
    <scope>NUCLEOTIDE SEQUENCE [LARGE SCALE GENOMIC DNA]</scope>
    <source>
        <strain evidence="7">CGMCC 1.15304</strain>
    </source>
</reference>
<dbReference type="RefSeq" id="WP_068145281.1">
    <property type="nucleotide sequence ID" value="NZ_JBHSCR010000007.1"/>
</dbReference>
<feature type="transmembrane region" description="Helical" evidence="5">
    <location>
        <begin position="6"/>
        <end position="24"/>
    </location>
</feature>
<organism evidence="6 7">
    <name type="scientific">Kordiimonas lipolytica</name>
    <dbReference type="NCBI Taxonomy" id="1662421"/>
    <lineage>
        <taxon>Bacteria</taxon>
        <taxon>Pseudomonadati</taxon>
        <taxon>Pseudomonadota</taxon>
        <taxon>Alphaproteobacteria</taxon>
        <taxon>Kordiimonadales</taxon>
        <taxon>Kordiimonadaceae</taxon>
        <taxon>Kordiimonas</taxon>
    </lineage>
</organism>
<evidence type="ECO:0000313" key="6">
    <source>
        <dbReference type="EMBL" id="MFC4348465.1"/>
    </source>
</evidence>
<evidence type="ECO:0000313" key="7">
    <source>
        <dbReference type="Proteomes" id="UP001595776"/>
    </source>
</evidence>
<comment type="subcellular location">
    <subcellularLocation>
        <location evidence="1">Membrane</location>
    </subcellularLocation>
</comment>
<dbReference type="Proteomes" id="UP001595776">
    <property type="component" value="Unassembled WGS sequence"/>
</dbReference>
<sequence length="136" mass="15248">MDKAIFYPMLGMATLTFGVVVLLAKRRFAAIGKGETTNLAFFKTFRGESPEPEGVQTAQRNLTNLFEMPMLFYPACIAAGMLGKVDTVTLSLAWAYVVIRFVHTLVHVTGNDVRTRFKIFFLSNLPLMALWAYIAF</sequence>
<keyword evidence="4 5" id="KW-0472">Membrane</keyword>
<evidence type="ECO:0000256" key="1">
    <source>
        <dbReference type="ARBA" id="ARBA00004370"/>
    </source>
</evidence>
<evidence type="ECO:0000256" key="4">
    <source>
        <dbReference type="ARBA" id="ARBA00023136"/>
    </source>
</evidence>
<proteinExistence type="predicted"/>
<keyword evidence="2 5" id="KW-0812">Transmembrane</keyword>
<evidence type="ECO:0000256" key="2">
    <source>
        <dbReference type="ARBA" id="ARBA00022692"/>
    </source>
</evidence>
<keyword evidence="3 5" id="KW-1133">Transmembrane helix</keyword>
<protein>
    <submittedName>
        <fullName evidence="6">MAPEG family protein</fullName>
    </submittedName>
</protein>
<evidence type="ECO:0000256" key="3">
    <source>
        <dbReference type="ARBA" id="ARBA00022989"/>
    </source>
</evidence>
<evidence type="ECO:0000256" key="5">
    <source>
        <dbReference type="SAM" id="Phobius"/>
    </source>
</evidence>
<dbReference type="Pfam" id="PF01124">
    <property type="entry name" value="MAPEG"/>
    <property type="match status" value="1"/>
</dbReference>
<dbReference type="Gene3D" id="1.20.120.550">
    <property type="entry name" value="Membrane associated eicosanoid/glutathione metabolism-like domain"/>
    <property type="match status" value="1"/>
</dbReference>
<name>A0ABV8UC49_9PROT</name>
<dbReference type="InterPro" id="IPR023352">
    <property type="entry name" value="MAPEG-like_dom_sf"/>
</dbReference>
<feature type="transmembrane region" description="Helical" evidence="5">
    <location>
        <begin position="117"/>
        <end position="135"/>
    </location>
</feature>
<dbReference type="SUPFAM" id="SSF161084">
    <property type="entry name" value="MAPEG domain-like"/>
    <property type="match status" value="1"/>
</dbReference>